<evidence type="ECO:0000313" key="3">
    <source>
        <dbReference type="EMBL" id="GJD90276.1"/>
    </source>
</evidence>
<accession>A0AAV4ZNW2</accession>
<reference evidence="3" key="2">
    <citation type="submission" date="2021-08" db="EMBL/GenBank/DDBJ databases">
        <authorList>
            <person name="Tani A."/>
            <person name="Ola A."/>
            <person name="Ogura Y."/>
            <person name="Katsura K."/>
            <person name="Hayashi T."/>
        </authorList>
    </citation>
    <scope>NUCLEOTIDE SEQUENCE</scope>
    <source>
        <strain evidence="3">DSM 16372</strain>
    </source>
</reference>
<feature type="region of interest" description="Disordered" evidence="1">
    <location>
        <begin position="94"/>
        <end position="113"/>
    </location>
</feature>
<evidence type="ECO:0000256" key="2">
    <source>
        <dbReference type="SAM" id="SignalP"/>
    </source>
</evidence>
<organism evidence="3 4">
    <name type="scientific">Methylobacterium hispanicum</name>
    <dbReference type="NCBI Taxonomy" id="270350"/>
    <lineage>
        <taxon>Bacteria</taxon>
        <taxon>Pseudomonadati</taxon>
        <taxon>Pseudomonadota</taxon>
        <taxon>Alphaproteobacteria</taxon>
        <taxon>Hyphomicrobiales</taxon>
        <taxon>Methylobacteriaceae</taxon>
        <taxon>Methylobacterium</taxon>
    </lineage>
</organism>
<dbReference type="AlphaFoldDB" id="A0AAV4ZNW2"/>
<gene>
    <name evidence="3" type="ORF">BHAOGJBA_3814</name>
</gene>
<proteinExistence type="predicted"/>
<evidence type="ECO:0000313" key="4">
    <source>
        <dbReference type="Proteomes" id="UP001055247"/>
    </source>
</evidence>
<feature type="signal peptide" evidence="2">
    <location>
        <begin position="1"/>
        <end position="23"/>
    </location>
</feature>
<name>A0AAV4ZNW2_9HYPH</name>
<keyword evidence="4" id="KW-1185">Reference proteome</keyword>
<keyword evidence="2" id="KW-0732">Signal</keyword>
<dbReference type="Proteomes" id="UP001055247">
    <property type="component" value="Unassembled WGS sequence"/>
</dbReference>
<dbReference type="RefSeq" id="WP_197430618.1">
    <property type="nucleotide sequence ID" value="NZ_BPQO01000017.1"/>
</dbReference>
<evidence type="ECO:0000256" key="1">
    <source>
        <dbReference type="SAM" id="MobiDB-lite"/>
    </source>
</evidence>
<feature type="chain" id="PRO_5043955073" evidence="2">
    <location>
        <begin position="24"/>
        <end position="113"/>
    </location>
</feature>
<dbReference type="EMBL" id="BPQO01000017">
    <property type="protein sequence ID" value="GJD90276.1"/>
    <property type="molecule type" value="Genomic_DNA"/>
</dbReference>
<sequence length="113" mass="13202">MIKRFCLALAFAGGLMASAPASAMTLPTAAGLAGAADSAIVEVRWRRHWRRHHRHRWHRHHHRRWHHHRRHRHALNHHRPLRFSVGRAPVTRAQPWRDPVRPVAGGRLTPRLD</sequence>
<comment type="caution">
    <text evidence="3">The sequence shown here is derived from an EMBL/GenBank/DDBJ whole genome shotgun (WGS) entry which is preliminary data.</text>
</comment>
<protein>
    <submittedName>
        <fullName evidence="3">Uncharacterized protein</fullName>
    </submittedName>
</protein>
<reference evidence="3" key="1">
    <citation type="journal article" date="2016" name="Front. Microbiol.">
        <title>Genome Sequence of the Piezophilic, Mesophilic Sulfate-Reducing Bacterium Desulfovibrio indicus J2T.</title>
        <authorList>
            <person name="Cao J."/>
            <person name="Maignien L."/>
            <person name="Shao Z."/>
            <person name="Alain K."/>
            <person name="Jebbar M."/>
        </authorList>
    </citation>
    <scope>NUCLEOTIDE SEQUENCE</scope>
    <source>
        <strain evidence="3">DSM 16372</strain>
    </source>
</reference>